<sequence length="1094" mass="121768">MPILVAHFSSPQNQSCLMVPEQIQLIVGLSVGLPLLIYCLVLGLLAFRSDDKSWLDYQAEASLKDQDKKDAGNATKEKTTARFVLIYSLILYEFVQLVAFGFIPDVPWPLPKLSSTFGGASFIFNGAPYLVFFWISFVSQVFFIVTLMWYYYGMWPELLLFRIPQRRKAERRLLEKSNPVWDIAPILNITLREWYIKYGSLLMLDVLYIPVMRIMFETMSCKRREDGFAYLKRASSFVCWEDQHYLYVTLGLLLILTVMPYVLNNALWKNETDPMFRFLPKFNVSIITCKFIIIAVVCLSPNVKFTTAVIAVMLFGLFSFNTLLQPCLGTMTNHWRSASFGAATWSALVAFFLAVTNTAVSVQAISIVYLVFIVPIAAACWLLSWFQMRRISRRNLRSLAVIDETTELEERRVTTFNICRLSLSRRMRKSILKTGGLSPLISLSKDPDPQVQKHSTGALINLLLHPGVSEQMIDSEYQSDLCVAAYNAYGVISITESTTPQELEVHRSVLCNVLRAFANMASTPENRTKITREVTLPGLLVSSLSLNAGETELIAIVLRAIRNLSLDSDFKGKLVQENIIPALMSINSLSPDYHLSISKIFKSLAKTPTNAKLILSSQFPDWIIEYSRMEETDLLVHITNLMVWTSVVKRLNTEDRDRAIQISRDIVMAYEQKPMAATREFERAKKISKYPLVRERGTEYLGNVDGIITTSNDFMDKVDSDSDDEAPLVPKVIKGKKKAKAKKKDKSVRAEGVKMKKAKLITPKPSQRDLVQLEGSPPTKKDKTPSARPSPSQERRNSVKKEPSKDSKVATLRPAGVKSSRPSSAISTTSKEEMKSHHISRPSSSVVNPAPSTPASLTPATSVQPSPQTKRKEKSPTRSSTEPVEGSIVKKAKENLKEEVQLSLQVQTPQNHTSAPPPMPSISISSDLPTEASPTIDHPAKNPKVHPTESEKNVTPAPSSSMSTADASASSSVSPPIKPTVENPVNPSSVPETPPTKKVQGTKSPPPSRRGEETPPPSRKIAIERPRSSSRVKKETQKETERPSSSKTAGGSSTSGKSTKESTTSPKTKKKMTVKEEGPTNVKNTNNLMTMKKS</sequence>
<dbReference type="EMBL" id="MDYQ01000156">
    <property type="protein sequence ID" value="PRP80252.1"/>
    <property type="molecule type" value="Genomic_DNA"/>
</dbReference>
<feature type="compositionally biased region" description="Pro residues" evidence="1">
    <location>
        <begin position="1004"/>
        <end position="1018"/>
    </location>
</feature>
<dbReference type="AlphaFoldDB" id="A0A2P6N8I1"/>
<feature type="compositionally biased region" description="Basic and acidic residues" evidence="1">
    <location>
        <begin position="793"/>
        <end position="808"/>
    </location>
</feature>
<dbReference type="Gene3D" id="1.25.10.10">
    <property type="entry name" value="Leucine-rich Repeat Variant"/>
    <property type="match status" value="1"/>
</dbReference>
<reference evidence="3 4" key="1">
    <citation type="journal article" date="2018" name="Genome Biol. Evol.">
        <title>Multiple Roots of Fruiting Body Formation in Amoebozoa.</title>
        <authorList>
            <person name="Hillmann F."/>
            <person name="Forbes G."/>
            <person name="Novohradska S."/>
            <person name="Ferling I."/>
            <person name="Riege K."/>
            <person name="Groth M."/>
            <person name="Westermann M."/>
            <person name="Marz M."/>
            <person name="Spaller T."/>
            <person name="Winckler T."/>
            <person name="Schaap P."/>
            <person name="Glockner G."/>
        </authorList>
    </citation>
    <scope>NUCLEOTIDE SEQUENCE [LARGE SCALE GENOMIC DNA]</scope>
    <source>
        <strain evidence="3 4">Jena</strain>
    </source>
</reference>
<protein>
    <submittedName>
        <fullName evidence="3">Uncharacterized protein</fullName>
    </submittedName>
</protein>
<dbReference type="InterPro" id="IPR011989">
    <property type="entry name" value="ARM-like"/>
</dbReference>
<comment type="caution">
    <text evidence="3">The sequence shown here is derived from an EMBL/GenBank/DDBJ whole genome shotgun (WGS) entry which is preliminary data.</text>
</comment>
<feature type="compositionally biased region" description="Low complexity" evidence="1">
    <location>
        <begin position="819"/>
        <end position="829"/>
    </location>
</feature>
<feature type="transmembrane region" description="Helical" evidence="2">
    <location>
        <begin position="366"/>
        <end position="386"/>
    </location>
</feature>
<feature type="compositionally biased region" description="Basic and acidic residues" evidence="1">
    <location>
        <begin position="891"/>
        <end position="900"/>
    </location>
</feature>
<feature type="transmembrane region" description="Helical" evidence="2">
    <location>
        <begin position="245"/>
        <end position="263"/>
    </location>
</feature>
<dbReference type="InterPro" id="IPR016024">
    <property type="entry name" value="ARM-type_fold"/>
</dbReference>
<feature type="compositionally biased region" description="Polar residues" evidence="1">
    <location>
        <begin position="902"/>
        <end position="913"/>
    </location>
</feature>
<evidence type="ECO:0000313" key="3">
    <source>
        <dbReference type="EMBL" id="PRP80252.1"/>
    </source>
</evidence>
<feature type="region of interest" description="Disordered" evidence="1">
    <location>
        <begin position="734"/>
        <end position="1094"/>
    </location>
</feature>
<keyword evidence="4" id="KW-1185">Reference proteome</keyword>
<dbReference type="PANTHER" id="PTHR31600">
    <property type="entry name" value="TINY MACROCYSTS PROTEIN B-RELATED"/>
    <property type="match status" value="1"/>
</dbReference>
<feature type="transmembrane region" description="Helical" evidence="2">
    <location>
        <begin position="23"/>
        <end position="47"/>
    </location>
</feature>
<feature type="transmembrane region" description="Helical" evidence="2">
    <location>
        <begin position="131"/>
        <end position="152"/>
    </location>
</feature>
<feature type="transmembrane region" description="Helical" evidence="2">
    <location>
        <begin position="84"/>
        <end position="103"/>
    </location>
</feature>
<feature type="compositionally biased region" description="Low complexity" evidence="1">
    <location>
        <begin position="956"/>
        <end position="975"/>
    </location>
</feature>
<feature type="compositionally biased region" description="Basic and acidic residues" evidence="1">
    <location>
        <begin position="1021"/>
        <end position="1044"/>
    </location>
</feature>
<keyword evidence="2" id="KW-0812">Transmembrane</keyword>
<feature type="compositionally biased region" description="Low complexity" evidence="1">
    <location>
        <begin position="849"/>
        <end position="862"/>
    </location>
</feature>
<feature type="compositionally biased region" description="Polar residues" evidence="1">
    <location>
        <begin position="1081"/>
        <end position="1094"/>
    </location>
</feature>
<dbReference type="OrthoDB" id="7537227at2759"/>
<dbReference type="SUPFAM" id="SSF48371">
    <property type="entry name" value="ARM repeat"/>
    <property type="match status" value="1"/>
</dbReference>
<name>A0A2P6N8I1_9EUKA</name>
<gene>
    <name evidence="3" type="ORF">PROFUN_12191</name>
</gene>
<dbReference type="Proteomes" id="UP000241769">
    <property type="component" value="Unassembled WGS sequence"/>
</dbReference>
<evidence type="ECO:0000256" key="1">
    <source>
        <dbReference type="SAM" id="MobiDB-lite"/>
    </source>
</evidence>
<evidence type="ECO:0000256" key="2">
    <source>
        <dbReference type="SAM" id="Phobius"/>
    </source>
</evidence>
<dbReference type="InterPro" id="IPR052994">
    <property type="entry name" value="Tiny_macrocysts_regulators"/>
</dbReference>
<dbReference type="STRING" id="1890364.A0A2P6N8I1"/>
<dbReference type="InParanoid" id="A0A2P6N8I1"/>
<feature type="compositionally biased region" description="Low complexity" evidence="1">
    <location>
        <begin position="1045"/>
        <end position="1066"/>
    </location>
</feature>
<proteinExistence type="predicted"/>
<keyword evidence="2" id="KW-0472">Membrane</keyword>
<feature type="transmembrane region" description="Helical" evidence="2">
    <location>
        <begin position="340"/>
        <end position="360"/>
    </location>
</feature>
<accession>A0A2P6N8I1</accession>
<feature type="compositionally biased region" description="Basic residues" evidence="1">
    <location>
        <begin position="734"/>
        <end position="746"/>
    </location>
</feature>
<feature type="transmembrane region" description="Helical" evidence="2">
    <location>
        <begin position="195"/>
        <end position="216"/>
    </location>
</feature>
<keyword evidence="2" id="KW-1133">Transmembrane helix</keyword>
<dbReference type="PANTHER" id="PTHR31600:SF2">
    <property type="entry name" value="GAMETE ENRICHED GENE 10 PROTEIN-RELATED"/>
    <property type="match status" value="1"/>
</dbReference>
<evidence type="ECO:0000313" key="4">
    <source>
        <dbReference type="Proteomes" id="UP000241769"/>
    </source>
</evidence>
<feature type="transmembrane region" description="Helical" evidence="2">
    <location>
        <begin position="284"/>
        <end position="303"/>
    </location>
</feature>
<organism evidence="3 4">
    <name type="scientific">Planoprotostelium fungivorum</name>
    <dbReference type="NCBI Taxonomy" id="1890364"/>
    <lineage>
        <taxon>Eukaryota</taxon>
        <taxon>Amoebozoa</taxon>
        <taxon>Evosea</taxon>
        <taxon>Variosea</taxon>
        <taxon>Cavosteliida</taxon>
        <taxon>Cavosteliaceae</taxon>
        <taxon>Planoprotostelium</taxon>
    </lineage>
</organism>